<feature type="compositionally biased region" description="Low complexity" evidence="1">
    <location>
        <begin position="224"/>
        <end position="235"/>
    </location>
</feature>
<dbReference type="EMBL" id="PDNB01000013">
    <property type="protein sequence ID" value="PGH16982.1"/>
    <property type="molecule type" value="Genomic_DNA"/>
</dbReference>
<organism evidence="4 5">
    <name type="scientific">Helicocarpus griseus UAMH5409</name>
    <dbReference type="NCBI Taxonomy" id="1447875"/>
    <lineage>
        <taxon>Eukaryota</taxon>
        <taxon>Fungi</taxon>
        <taxon>Dikarya</taxon>
        <taxon>Ascomycota</taxon>
        <taxon>Pezizomycotina</taxon>
        <taxon>Eurotiomycetes</taxon>
        <taxon>Eurotiomycetidae</taxon>
        <taxon>Onygenales</taxon>
        <taxon>Ajellomycetaceae</taxon>
        <taxon>Helicocarpus</taxon>
    </lineage>
</organism>
<dbReference type="Proteomes" id="UP000223968">
    <property type="component" value="Unassembled WGS sequence"/>
</dbReference>
<keyword evidence="5" id="KW-1185">Reference proteome</keyword>
<comment type="caution">
    <text evidence="4">The sequence shown here is derived from an EMBL/GenBank/DDBJ whole genome shotgun (WGS) entry which is preliminary data.</text>
</comment>
<protein>
    <submittedName>
        <fullName evidence="4">Uncharacterized protein</fullName>
    </submittedName>
</protein>
<feature type="region of interest" description="Disordered" evidence="1">
    <location>
        <begin position="413"/>
        <end position="475"/>
    </location>
</feature>
<feature type="compositionally biased region" description="Polar residues" evidence="1">
    <location>
        <begin position="375"/>
        <end position="385"/>
    </location>
</feature>
<feature type="compositionally biased region" description="Acidic residues" evidence="1">
    <location>
        <begin position="465"/>
        <end position="475"/>
    </location>
</feature>
<feature type="compositionally biased region" description="Polar residues" evidence="1">
    <location>
        <begin position="249"/>
        <end position="258"/>
    </location>
</feature>
<proteinExistence type="predicted"/>
<feature type="chain" id="PRO_5012292967" evidence="3">
    <location>
        <begin position="28"/>
        <end position="475"/>
    </location>
</feature>
<keyword evidence="2" id="KW-1133">Transmembrane helix</keyword>
<dbReference type="AlphaFoldDB" id="A0A2B7Y7X9"/>
<sequence>MSALRLPLSSFISYLLLLLIQAAVVRSASIRSLNIFNDPAPAPEDGPPLSASATRDLSLLWREIVGIVGAYVAIVVVFLGCLLTTGRRLRRTAQQSNHTLDMEMVKPQKPTLNTTISPATPSVLWPTPESGTETNIWPSPKKLKSSFSMPWSTSSRSPVSPVVSQNGSMATFDETVVQADRARAQDEMERLYAAVMEHDAKQSRVVYNANDEESIEPIHQHQRASASSPESVEVPPEFRHLRHPGIPSHPQQNRQKQLPSFPPPKDPSKIQHEQKQQQQLPTSPLSPLTQRLSRISNLSFLSSRSRDPTSSKKTHRTSVRNLQISSPVGSPGLSSSNYSENQPLSPRVYTPGPPPLNPSQKALSPPPQKVPTPLNIRTGSSNSTLPFRAFEPPMTAPATKTTIVERRESMLRAGGPRTGVPQTPYSPYMPFTPITPLTPSHIVTRRERKQKKKENGLRVQHEEDLVMSDEDMWGA</sequence>
<feature type="signal peptide" evidence="3">
    <location>
        <begin position="1"/>
        <end position="27"/>
    </location>
</feature>
<evidence type="ECO:0000256" key="1">
    <source>
        <dbReference type="SAM" id="MobiDB-lite"/>
    </source>
</evidence>
<feature type="compositionally biased region" description="Low complexity" evidence="1">
    <location>
        <begin position="325"/>
        <end position="336"/>
    </location>
</feature>
<feature type="compositionally biased region" description="Basic and acidic residues" evidence="1">
    <location>
        <begin position="266"/>
        <end position="275"/>
    </location>
</feature>
<feature type="region of interest" description="Disordered" evidence="1">
    <location>
        <begin position="111"/>
        <end position="139"/>
    </location>
</feature>
<evidence type="ECO:0000256" key="2">
    <source>
        <dbReference type="SAM" id="Phobius"/>
    </source>
</evidence>
<gene>
    <name evidence="4" type="ORF">AJ79_01366</name>
</gene>
<name>A0A2B7Y7X9_9EURO</name>
<feature type="compositionally biased region" description="Basic and acidic residues" evidence="1">
    <location>
        <begin position="453"/>
        <end position="464"/>
    </location>
</feature>
<accession>A0A2B7Y7X9</accession>
<feature type="compositionally biased region" description="Polar residues" evidence="1">
    <location>
        <begin position="111"/>
        <end position="120"/>
    </location>
</feature>
<keyword evidence="2" id="KW-0812">Transmembrane</keyword>
<reference evidence="4 5" key="1">
    <citation type="submission" date="2017-10" db="EMBL/GenBank/DDBJ databases">
        <title>Comparative genomics in systemic dimorphic fungi from Ajellomycetaceae.</title>
        <authorList>
            <person name="Munoz J.F."/>
            <person name="Mcewen J.G."/>
            <person name="Clay O.K."/>
            <person name="Cuomo C.A."/>
        </authorList>
    </citation>
    <scope>NUCLEOTIDE SEQUENCE [LARGE SCALE GENOMIC DNA]</scope>
    <source>
        <strain evidence="4 5">UAMH5409</strain>
    </source>
</reference>
<feature type="compositionally biased region" description="Low complexity" evidence="1">
    <location>
        <begin position="276"/>
        <end position="294"/>
    </location>
</feature>
<evidence type="ECO:0000313" key="4">
    <source>
        <dbReference type="EMBL" id="PGH16982.1"/>
    </source>
</evidence>
<evidence type="ECO:0000256" key="3">
    <source>
        <dbReference type="SAM" id="SignalP"/>
    </source>
</evidence>
<keyword evidence="2" id="KW-0472">Membrane</keyword>
<feature type="region of interest" description="Disordered" evidence="1">
    <location>
        <begin position="217"/>
        <end position="393"/>
    </location>
</feature>
<dbReference type="OrthoDB" id="4524805at2759"/>
<evidence type="ECO:0000313" key="5">
    <source>
        <dbReference type="Proteomes" id="UP000223968"/>
    </source>
</evidence>
<feature type="transmembrane region" description="Helical" evidence="2">
    <location>
        <begin position="64"/>
        <end position="85"/>
    </location>
</feature>
<keyword evidence="3" id="KW-0732">Signal</keyword>